<protein>
    <recommendedName>
        <fullName evidence="4">Wall-associated receptor kinase galacturonan-binding domain-containing protein</fullName>
    </recommendedName>
</protein>
<evidence type="ECO:0000256" key="1">
    <source>
        <dbReference type="ARBA" id="ARBA00004167"/>
    </source>
</evidence>
<evidence type="ECO:0000256" key="3">
    <source>
        <dbReference type="SAM" id="SignalP"/>
    </source>
</evidence>
<dbReference type="Pfam" id="PF13947">
    <property type="entry name" value="GUB_WAK_bind"/>
    <property type="match status" value="1"/>
</dbReference>
<accession>A0A811PNI6</accession>
<dbReference type="GO" id="GO:0016020">
    <property type="term" value="C:membrane"/>
    <property type="evidence" value="ECO:0007669"/>
    <property type="project" value="UniProtKB-SubCell"/>
</dbReference>
<feature type="signal peptide" evidence="3">
    <location>
        <begin position="1"/>
        <end position="31"/>
    </location>
</feature>
<organism evidence="5 6">
    <name type="scientific">Miscanthus lutarioriparius</name>
    <dbReference type="NCBI Taxonomy" id="422564"/>
    <lineage>
        <taxon>Eukaryota</taxon>
        <taxon>Viridiplantae</taxon>
        <taxon>Streptophyta</taxon>
        <taxon>Embryophyta</taxon>
        <taxon>Tracheophyta</taxon>
        <taxon>Spermatophyta</taxon>
        <taxon>Magnoliopsida</taxon>
        <taxon>Liliopsida</taxon>
        <taxon>Poales</taxon>
        <taxon>Poaceae</taxon>
        <taxon>PACMAD clade</taxon>
        <taxon>Panicoideae</taxon>
        <taxon>Andropogonodae</taxon>
        <taxon>Andropogoneae</taxon>
        <taxon>Saccharinae</taxon>
        <taxon>Miscanthus</taxon>
    </lineage>
</organism>
<comment type="caution">
    <text evidence="5">The sequence shown here is derived from an EMBL/GenBank/DDBJ whole genome shotgun (WGS) entry which is preliminary data.</text>
</comment>
<keyword evidence="6" id="KW-1185">Reference proteome</keyword>
<evidence type="ECO:0000256" key="2">
    <source>
        <dbReference type="ARBA" id="ARBA00022729"/>
    </source>
</evidence>
<dbReference type="Proteomes" id="UP000604825">
    <property type="component" value="Unassembled WGS sequence"/>
</dbReference>
<sequence>MCSTGVLLARACAVLMCLAVVARAPPAKVHAAGTGNEHLGIPTNASLAHCPSYCGDVEISYPFGIGPGCFRQGFELTCDNTTGSPRLIFQLGNNSTQVTSIDVGSNMAYASAIGYNITMGLGADTYITKSWEAPTGVIIDHENYLYVVGCGVDVYMFGDNMTDPIGSCMSICTDNTEIMERTNMGYGACGRLGCCRIWFAVAPMSWVSCAHHVLDIPHLLGQLGDGEGTVLLGSP</sequence>
<keyword evidence="2 3" id="KW-0732">Signal</keyword>
<gene>
    <name evidence="5" type="ORF">NCGR_LOCUS30380</name>
</gene>
<evidence type="ECO:0000313" key="6">
    <source>
        <dbReference type="Proteomes" id="UP000604825"/>
    </source>
</evidence>
<dbReference type="InterPro" id="IPR025287">
    <property type="entry name" value="WAK_GUB"/>
</dbReference>
<proteinExistence type="predicted"/>
<dbReference type="PANTHER" id="PTHR33491">
    <property type="entry name" value="OSJNBA0016N04.9 PROTEIN"/>
    <property type="match status" value="1"/>
</dbReference>
<evidence type="ECO:0000259" key="4">
    <source>
        <dbReference type="Pfam" id="PF13947"/>
    </source>
</evidence>
<evidence type="ECO:0000313" key="5">
    <source>
        <dbReference type="EMBL" id="CAD6246108.1"/>
    </source>
</evidence>
<reference evidence="5" key="1">
    <citation type="submission" date="2020-10" db="EMBL/GenBank/DDBJ databases">
        <authorList>
            <person name="Han B."/>
            <person name="Lu T."/>
            <person name="Zhao Q."/>
            <person name="Huang X."/>
            <person name="Zhao Y."/>
        </authorList>
    </citation>
    <scope>NUCLEOTIDE SEQUENCE</scope>
</reference>
<dbReference type="AlphaFoldDB" id="A0A811PNI6"/>
<feature type="domain" description="Wall-associated receptor kinase galacturonan-binding" evidence="4">
    <location>
        <begin position="50"/>
        <end position="106"/>
    </location>
</feature>
<name>A0A811PNI6_9POAL</name>
<dbReference type="EMBL" id="CAJGYO010000007">
    <property type="protein sequence ID" value="CAD6246108.1"/>
    <property type="molecule type" value="Genomic_DNA"/>
</dbReference>
<comment type="subcellular location">
    <subcellularLocation>
        <location evidence="1">Membrane</location>
        <topology evidence="1">Single-pass membrane protein</topology>
    </subcellularLocation>
</comment>
<dbReference type="OrthoDB" id="1933476at2759"/>
<feature type="chain" id="PRO_5032325573" description="Wall-associated receptor kinase galacturonan-binding domain-containing protein" evidence="3">
    <location>
        <begin position="32"/>
        <end position="235"/>
    </location>
</feature>
<dbReference type="GO" id="GO:0030247">
    <property type="term" value="F:polysaccharide binding"/>
    <property type="evidence" value="ECO:0007669"/>
    <property type="project" value="InterPro"/>
</dbReference>